<dbReference type="OrthoDB" id="9779418at2"/>
<dbReference type="InterPro" id="IPR002591">
    <property type="entry name" value="Phosphodiest/P_Trfase"/>
</dbReference>
<dbReference type="AlphaFoldDB" id="A0A1M5CL49"/>
<dbReference type="InterPro" id="IPR017850">
    <property type="entry name" value="Alkaline_phosphatase_core_sf"/>
</dbReference>
<dbReference type="GO" id="GO:0016787">
    <property type="term" value="F:hydrolase activity"/>
    <property type="evidence" value="ECO:0007669"/>
    <property type="project" value="UniProtKB-ARBA"/>
</dbReference>
<dbReference type="EMBL" id="FQUO01000009">
    <property type="protein sequence ID" value="SHF55443.1"/>
    <property type="molecule type" value="Genomic_DNA"/>
</dbReference>
<gene>
    <name evidence="1" type="ORF">SAMN05444008_109121</name>
</gene>
<dbReference type="Pfam" id="PF01663">
    <property type="entry name" value="Phosphodiest"/>
    <property type="match status" value="1"/>
</dbReference>
<accession>A0A1M5CL49</accession>
<name>A0A1M5CL49_9BACT</name>
<sequence>MFSKKIVPLIIASALTLTTAAQQREQRTFIIFFDGLRPDYITPQVMPNLHAFRKQGVYGKAHHSVFPTVTRVNSASYATGSYPKHHGLLGNTVYFPQVEKTKGLNTGEASDLMRIDSATNGGLLTAVSLGEVLAAEGKKLMVFSSGSSGQALLQNHKVNNGTVINPELILPVQIRDKVVSEIGTPPAYAKPNTARHKWMVDAFLKYGMGADAPLVSALWFSDPDATAHAYGIGAPQTMEALRVVDQEFGRVLEGLGNYQAFNILISTDHGFVTYVGKEGIADLLIQSGMKKSKESEDVVIAEGAIYVRNHDKDTIQKIVSLLQQQDWIGPVFTRATKPGSMQGQIAGTLSFDAIHWQHPERAADILVDEAWNDAANSFGYKGSGFSKGVAGHGGTSPFEITIPLILSGPGFRKATESDLPTSNVDIVPTVLSLHGIAVPQSMDGRVLNELMVLPGKTKPGVVKKETLTSKVQQPWGTYELHLELSVLGKYRYINQTNIVRTKGVVKKL</sequence>
<organism evidence="1 2">
    <name type="scientific">Cnuella takakiae</name>
    <dbReference type="NCBI Taxonomy" id="1302690"/>
    <lineage>
        <taxon>Bacteria</taxon>
        <taxon>Pseudomonadati</taxon>
        <taxon>Bacteroidota</taxon>
        <taxon>Chitinophagia</taxon>
        <taxon>Chitinophagales</taxon>
        <taxon>Chitinophagaceae</taxon>
        <taxon>Cnuella</taxon>
    </lineage>
</organism>
<protein>
    <submittedName>
        <fullName evidence="1">Predicted pyrophosphatase or phosphodiesterase, AlkP superfamily</fullName>
    </submittedName>
</protein>
<dbReference type="PANTHER" id="PTHR10151">
    <property type="entry name" value="ECTONUCLEOTIDE PYROPHOSPHATASE/PHOSPHODIESTERASE"/>
    <property type="match status" value="1"/>
</dbReference>
<evidence type="ECO:0000313" key="1">
    <source>
        <dbReference type="EMBL" id="SHF55443.1"/>
    </source>
</evidence>
<dbReference type="SUPFAM" id="SSF53649">
    <property type="entry name" value="Alkaline phosphatase-like"/>
    <property type="match status" value="1"/>
</dbReference>
<dbReference type="STRING" id="1302690.BUE76_08105"/>
<dbReference type="RefSeq" id="WP_073043856.1">
    <property type="nucleotide sequence ID" value="NZ_FQUO01000009.1"/>
</dbReference>
<dbReference type="PANTHER" id="PTHR10151:SF120">
    <property type="entry name" value="BIS(5'-ADENOSYL)-TRIPHOSPHATASE"/>
    <property type="match status" value="1"/>
</dbReference>
<dbReference type="Gene3D" id="3.40.720.10">
    <property type="entry name" value="Alkaline Phosphatase, subunit A"/>
    <property type="match status" value="2"/>
</dbReference>
<reference evidence="1 2" key="1">
    <citation type="submission" date="2016-11" db="EMBL/GenBank/DDBJ databases">
        <authorList>
            <person name="Jaros S."/>
            <person name="Januszkiewicz K."/>
            <person name="Wedrychowicz H."/>
        </authorList>
    </citation>
    <scope>NUCLEOTIDE SEQUENCE [LARGE SCALE GENOMIC DNA]</scope>
    <source>
        <strain evidence="1 2">DSM 26897</strain>
    </source>
</reference>
<evidence type="ECO:0000313" key="2">
    <source>
        <dbReference type="Proteomes" id="UP000184368"/>
    </source>
</evidence>
<keyword evidence="2" id="KW-1185">Reference proteome</keyword>
<dbReference type="Proteomes" id="UP000184368">
    <property type="component" value="Unassembled WGS sequence"/>
</dbReference>
<proteinExistence type="predicted"/>